<evidence type="ECO:0000256" key="10">
    <source>
        <dbReference type="SAM" id="Phobius"/>
    </source>
</evidence>
<protein>
    <submittedName>
        <fullName evidence="12">FNG</fullName>
        <ecNumber evidence="12">2.4.1.222</ecNumber>
    </submittedName>
</protein>
<keyword evidence="5 10" id="KW-0812">Transmembrane</keyword>
<evidence type="ECO:0000256" key="5">
    <source>
        <dbReference type="ARBA" id="ARBA00022692"/>
    </source>
</evidence>
<gene>
    <name evidence="12" type="ORF">MEDL_35764</name>
</gene>
<evidence type="ECO:0000259" key="11">
    <source>
        <dbReference type="Pfam" id="PF02434"/>
    </source>
</evidence>
<evidence type="ECO:0000256" key="6">
    <source>
        <dbReference type="ARBA" id="ARBA00022968"/>
    </source>
</evidence>
<keyword evidence="6" id="KW-0735">Signal-anchor</keyword>
<organism evidence="12 13">
    <name type="scientific">Mytilus edulis</name>
    <name type="common">Blue mussel</name>
    <dbReference type="NCBI Taxonomy" id="6550"/>
    <lineage>
        <taxon>Eukaryota</taxon>
        <taxon>Metazoa</taxon>
        <taxon>Spiralia</taxon>
        <taxon>Lophotrochozoa</taxon>
        <taxon>Mollusca</taxon>
        <taxon>Bivalvia</taxon>
        <taxon>Autobranchia</taxon>
        <taxon>Pteriomorphia</taxon>
        <taxon>Mytilida</taxon>
        <taxon>Mytiloidea</taxon>
        <taxon>Mytilidae</taxon>
        <taxon>Mytilinae</taxon>
        <taxon>Mytilus</taxon>
    </lineage>
</organism>
<dbReference type="AlphaFoldDB" id="A0A8S3SLC5"/>
<comment type="subcellular location">
    <subcellularLocation>
        <location evidence="9">Endomembrane system</location>
        <topology evidence="9">Single-pass membrane protein</topology>
    </subcellularLocation>
    <subcellularLocation>
        <location evidence="1">Membrane</location>
        <topology evidence="1">Single-pass type II membrane protein</topology>
    </subcellularLocation>
</comment>
<dbReference type="GO" id="GO:0012505">
    <property type="term" value="C:endomembrane system"/>
    <property type="evidence" value="ECO:0007669"/>
    <property type="project" value="UniProtKB-SubCell"/>
</dbReference>
<comment type="caution">
    <text evidence="12">The sequence shown here is derived from an EMBL/GenBank/DDBJ whole genome shotgun (WGS) entry which is preliminary data.</text>
</comment>
<evidence type="ECO:0000256" key="1">
    <source>
        <dbReference type="ARBA" id="ARBA00004606"/>
    </source>
</evidence>
<dbReference type="Pfam" id="PF02434">
    <property type="entry name" value="Fringe"/>
    <property type="match status" value="1"/>
</dbReference>
<evidence type="ECO:0000256" key="2">
    <source>
        <dbReference type="ARBA" id="ARBA00008661"/>
    </source>
</evidence>
<evidence type="ECO:0000256" key="8">
    <source>
        <dbReference type="ARBA" id="ARBA00023136"/>
    </source>
</evidence>
<dbReference type="OrthoDB" id="8959630at2759"/>
<dbReference type="Proteomes" id="UP000683360">
    <property type="component" value="Unassembled WGS sequence"/>
</dbReference>
<keyword evidence="8 10" id="KW-0472">Membrane</keyword>
<dbReference type="InterPro" id="IPR003378">
    <property type="entry name" value="Fringe-like_glycosylTrfase"/>
</dbReference>
<dbReference type="GO" id="GO:0016020">
    <property type="term" value="C:membrane"/>
    <property type="evidence" value="ECO:0007669"/>
    <property type="project" value="UniProtKB-SubCell"/>
</dbReference>
<feature type="transmembrane region" description="Helical" evidence="10">
    <location>
        <begin position="27"/>
        <end position="46"/>
    </location>
</feature>
<evidence type="ECO:0000256" key="9">
    <source>
        <dbReference type="ARBA" id="ARBA00037847"/>
    </source>
</evidence>
<feature type="domain" description="Fringe-like glycosyltransferase" evidence="11">
    <location>
        <begin position="135"/>
        <end position="377"/>
    </location>
</feature>
<evidence type="ECO:0000313" key="12">
    <source>
        <dbReference type="EMBL" id="CAG2222505.1"/>
    </source>
</evidence>
<keyword evidence="7 10" id="KW-1133">Transmembrane helix</keyword>
<evidence type="ECO:0000256" key="3">
    <source>
        <dbReference type="ARBA" id="ARBA00022676"/>
    </source>
</evidence>
<evidence type="ECO:0000256" key="7">
    <source>
        <dbReference type="ARBA" id="ARBA00022989"/>
    </source>
</evidence>
<keyword evidence="4 12" id="KW-0808">Transferase</keyword>
<accession>A0A8S3SLC5</accession>
<dbReference type="PANTHER" id="PTHR10811">
    <property type="entry name" value="FRINGE-RELATED"/>
    <property type="match status" value="1"/>
</dbReference>
<name>A0A8S3SLC5_MYTED</name>
<dbReference type="Gene3D" id="3.90.550.50">
    <property type="match status" value="1"/>
</dbReference>
<evidence type="ECO:0000256" key="4">
    <source>
        <dbReference type="ARBA" id="ARBA00022679"/>
    </source>
</evidence>
<dbReference type="EC" id="2.4.1.222" evidence="12"/>
<keyword evidence="3 12" id="KW-0328">Glycosyltransferase</keyword>
<dbReference type="EMBL" id="CAJPWZ010001753">
    <property type="protein sequence ID" value="CAG2222505.1"/>
    <property type="molecule type" value="Genomic_DNA"/>
</dbReference>
<comment type="similarity">
    <text evidence="2">Belongs to the glycosyltransferase 31 family.</text>
</comment>
<dbReference type="GO" id="GO:0033829">
    <property type="term" value="F:O-fucosylpeptide 3-beta-N-acetylglucosaminyltransferase activity"/>
    <property type="evidence" value="ECO:0007669"/>
    <property type="project" value="UniProtKB-EC"/>
</dbReference>
<keyword evidence="13" id="KW-1185">Reference proteome</keyword>
<reference evidence="12" key="1">
    <citation type="submission" date="2021-03" db="EMBL/GenBank/DDBJ databases">
        <authorList>
            <person name="Bekaert M."/>
        </authorList>
    </citation>
    <scope>NUCLEOTIDE SEQUENCE</scope>
</reference>
<evidence type="ECO:0000313" key="13">
    <source>
        <dbReference type="Proteomes" id="UP000683360"/>
    </source>
</evidence>
<sequence>MNCNVSECRKTQVNICGQVMRISLRRICKLFLVIVTFILALVLISVTNTERIQTKQIVFTKFVKHEVKHVKRSYRRQLSLQKEQQVVDHIKFQRKTNGVNSVADDENLGKDEIVNKNGKIKQNRIQNVKNVMRKTVQSDIFISVKTTKSNRNSRLDLLMETWIPLAKDETYIFTDNDSPIPENVHADHFINTFCADSHYRQGLCCKMAREYDIFMESKKRWFCHVDDDNYVNVPALVGFLQQYNHSDNWYLGRPSISHPMEVLDRANPGQKLAFWFATGGAGFCISRGLADKMVPHAGGGRIQTTGDAIRLPDDCTVGYIINHLLKVPLTKIKEFHSHLEGLHRIPQHQLSDQLTLSYFNSNVIDVKGYSHEKDPTRFKTVHCHLYPYLSQCVDMPRW</sequence>
<proteinExistence type="inferred from homology"/>